<accession>A0ABU6A240</accession>
<protein>
    <submittedName>
        <fullName evidence="2">Nuclear transport factor 2 family protein</fullName>
    </submittedName>
</protein>
<comment type="caution">
    <text evidence="2">The sequence shown here is derived from an EMBL/GenBank/DDBJ whole genome shotgun (WGS) entry which is preliminary data.</text>
</comment>
<evidence type="ECO:0000313" key="2">
    <source>
        <dbReference type="EMBL" id="MEB3348156.1"/>
    </source>
</evidence>
<dbReference type="Pfam" id="PF20409">
    <property type="entry name" value="SnoaL_5"/>
    <property type="match status" value="1"/>
</dbReference>
<dbReference type="SUPFAM" id="SSF54427">
    <property type="entry name" value="NTF2-like"/>
    <property type="match status" value="1"/>
</dbReference>
<feature type="domain" description="SnoaL-like" evidence="1">
    <location>
        <begin position="1"/>
        <end position="117"/>
    </location>
</feature>
<keyword evidence="3" id="KW-1185">Reference proteome</keyword>
<organism evidence="2 3">
    <name type="scientific">Aquimarina gracilis</name>
    <dbReference type="NCBI Taxonomy" id="874422"/>
    <lineage>
        <taxon>Bacteria</taxon>
        <taxon>Pseudomonadati</taxon>
        <taxon>Bacteroidota</taxon>
        <taxon>Flavobacteriia</taxon>
        <taxon>Flavobacteriales</taxon>
        <taxon>Flavobacteriaceae</taxon>
        <taxon>Aquimarina</taxon>
    </lineage>
</organism>
<evidence type="ECO:0000313" key="3">
    <source>
        <dbReference type="Proteomes" id="UP001327027"/>
    </source>
</evidence>
<dbReference type="Proteomes" id="UP001327027">
    <property type="component" value="Unassembled WGS sequence"/>
</dbReference>
<dbReference type="InterPro" id="IPR046860">
    <property type="entry name" value="SnoaL_5"/>
</dbReference>
<name>A0ABU6A240_9FLAO</name>
<reference evidence="2 3" key="1">
    <citation type="journal article" date="2013" name="Int. J. Syst. Evol. Microbiol.">
        <title>Aquimarina gracilis sp. nov., isolated from the gut microflora of a mussel, Mytilus coruscus, and emended description of Aquimarina spongiae.</title>
        <authorList>
            <person name="Park S.C."/>
            <person name="Choe H.N."/>
            <person name="Baik K.S."/>
            <person name="Seong C.N."/>
        </authorList>
    </citation>
    <scope>NUCLEOTIDE SEQUENCE [LARGE SCALE GENOMIC DNA]</scope>
    <source>
        <strain evidence="2 3">PSC32</strain>
    </source>
</reference>
<evidence type="ECO:0000259" key="1">
    <source>
        <dbReference type="Pfam" id="PF20409"/>
    </source>
</evidence>
<dbReference type="RefSeq" id="WP_324182180.1">
    <property type="nucleotide sequence ID" value="NZ_BAABAW010000018.1"/>
</dbReference>
<dbReference type="InterPro" id="IPR032710">
    <property type="entry name" value="NTF2-like_dom_sf"/>
</dbReference>
<sequence>MNTQQVANRLVELCRMGENMQAIKELYDENVVSKEMPGAPSPTVSGKDAVTKKSEDWYATVEEFHGGEISDPIVAENHFSCIMKMDCTFKGQGRMKMEEVAVYQVNNGKITQEQFFYSMPAQ</sequence>
<dbReference type="Gene3D" id="3.10.450.50">
    <property type="match status" value="1"/>
</dbReference>
<gene>
    <name evidence="2" type="ORF">U6A24_21950</name>
</gene>
<proteinExistence type="predicted"/>
<dbReference type="EMBL" id="JAYKLX010000012">
    <property type="protein sequence ID" value="MEB3348156.1"/>
    <property type="molecule type" value="Genomic_DNA"/>
</dbReference>